<dbReference type="InterPro" id="IPR051311">
    <property type="entry name" value="DedA_domain"/>
</dbReference>
<evidence type="ECO:0000256" key="6">
    <source>
        <dbReference type="SAM" id="Phobius"/>
    </source>
</evidence>
<sequence>MGGLWEALSHNVRSLIATHPLWAIGIIMFGEELGIPSPVPSDFLMLLAGIQARGGVYPFWAVLLVQGAATLAGTTGLFLFSRRFGRAAVARYGWLIHIGPTTLERAERAVQRSGGRAVLVGRLIPGLRIVTPIAAGVSGMGLGAFLPAVALGSLLYILAFNLLGFVAGPAALALFERIVLPLGALASLALVALAVSLLRSLKRAVPAFARGGTGAAVAARLDGLLAGLLALLATNGLVGVASFALRPFGHEVPLGSEEVGTGLRLLLSGPVFLLVASILGAVDERLGADRLPWLARSAVLAGVPLALTLALALPLARGNLVSLAEGEGAFLIAVEVVRWVAFGVALGELLPLDAALHRVPLAAEGAG</sequence>
<keyword evidence="5 6" id="KW-0472">Membrane</keyword>
<name>A0A6J4VMR4_9BACT</name>
<keyword evidence="3 6" id="KW-0812">Transmembrane</keyword>
<evidence type="ECO:0000256" key="5">
    <source>
        <dbReference type="ARBA" id="ARBA00023136"/>
    </source>
</evidence>
<feature type="transmembrane region" description="Helical" evidence="6">
    <location>
        <begin position="59"/>
        <end position="80"/>
    </location>
</feature>
<dbReference type="PANTHER" id="PTHR42709:SF6">
    <property type="entry name" value="UNDECAPRENYL PHOSPHATE TRANSPORTER A"/>
    <property type="match status" value="1"/>
</dbReference>
<evidence type="ECO:0000256" key="2">
    <source>
        <dbReference type="ARBA" id="ARBA00022475"/>
    </source>
</evidence>
<dbReference type="Pfam" id="PF09335">
    <property type="entry name" value="VTT_dom"/>
    <property type="match status" value="1"/>
</dbReference>
<dbReference type="EMBL" id="CADCWN010000254">
    <property type="protein sequence ID" value="CAA9582872.1"/>
    <property type="molecule type" value="Genomic_DNA"/>
</dbReference>
<dbReference type="InterPro" id="IPR032816">
    <property type="entry name" value="VTT_dom"/>
</dbReference>
<feature type="transmembrane region" description="Helical" evidence="6">
    <location>
        <begin position="148"/>
        <end position="172"/>
    </location>
</feature>
<protein>
    <recommendedName>
        <fullName evidence="7">VTT domain-containing protein</fullName>
    </recommendedName>
</protein>
<evidence type="ECO:0000313" key="8">
    <source>
        <dbReference type="EMBL" id="CAA9582872.1"/>
    </source>
</evidence>
<comment type="subcellular location">
    <subcellularLocation>
        <location evidence="1">Cell membrane</location>
        <topology evidence="1">Multi-pass membrane protein</topology>
    </subcellularLocation>
</comment>
<keyword evidence="2" id="KW-1003">Cell membrane</keyword>
<dbReference type="GO" id="GO:0005886">
    <property type="term" value="C:plasma membrane"/>
    <property type="evidence" value="ECO:0007669"/>
    <property type="project" value="UniProtKB-SubCell"/>
</dbReference>
<gene>
    <name evidence="8" type="ORF">AVDCRST_MAG18-3411</name>
</gene>
<feature type="transmembrane region" description="Helical" evidence="6">
    <location>
        <begin position="219"/>
        <end position="245"/>
    </location>
</feature>
<proteinExistence type="predicted"/>
<evidence type="ECO:0000256" key="1">
    <source>
        <dbReference type="ARBA" id="ARBA00004651"/>
    </source>
</evidence>
<feature type="transmembrane region" description="Helical" evidence="6">
    <location>
        <begin position="265"/>
        <end position="282"/>
    </location>
</feature>
<feature type="transmembrane region" description="Helical" evidence="6">
    <location>
        <begin position="178"/>
        <end position="198"/>
    </location>
</feature>
<evidence type="ECO:0000256" key="4">
    <source>
        <dbReference type="ARBA" id="ARBA00022989"/>
    </source>
</evidence>
<dbReference type="AlphaFoldDB" id="A0A6J4VMR4"/>
<reference evidence="8" key="1">
    <citation type="submission" date="2020-02" db="EMBL/GenBank/DDBJ databases">
        <authorList>
            <person name="Meier V. D."/>
        </authorList>
    </citation>
    <scope>NUCLEOTIDE SEQUENCE</scope>
    <source>
        <strain evidence="8">AVDCRST_MAG18</strain>
    </source>
</reference>
<feature type="transmembrane region" description="Helical" evidence="6">
    <location>
        <begin position="294"/>
        <end position="316"/>
    </location>
</feature>
<keyword evidence="4 6" id="KW-1133">Transmembrane helix</keyword>
<organism evidence="8">
    <name type="scientific">uncultured Thermomicrobiales bacterium</name>
    <dbReference type="NCBI Taxonomy" id="1645740"/>
    <lineage>
        <taxon>Bacteria</taxon>
        <taxon>Pseudomonadati</taxon>
        <taxon>Thermomicrobiota</taxon>
        <taxon>Thermomicrobia</taxon>
        <taxon>Thermomicrobiales</taxon>
        <taxon>environmental samples</taxon>
    </lineage>
</organism>
<evidence type="ECO:0000256" key="3">
    <source>
        <dbReference type="ARBA" id="ARBA00022692"/>
    </source>
</evidence>
<dbReference type="PANTHER" id="PTHR42709">
    <property type="entry name" value="ALKALINE PHOSPHATASE LIKE PROTEIN"/>
    <property type="match status" value="1"/>
</dbReference>
<accession>A0A6J4VMR4</accession>
<feature type="domain" description="VTT" evidence="7">
    <location>
        <begin position="39"/>
        <end position="164"/>
    </location>
</feature>
<evidence type="ECO:0000259" key="7">
    <source>
        <dbReference type="Pfam" id="PF09335"/>
    </source>
</evidence>